<accession>A0A2P2MZY1</accession>
<organism evidence="1">
    <name type="scientific">Rhizophora mucronata</name>
    <name type="common">Asiatic mangrove</name>
    <dbReference type="NCBI Taxonomy" id="61149"/>
    <lineage>
        <taxon>Eukaryota</taxon>
        <taxon>Viridiplantae</taxon>
        <taxon>Streptophyta</taxon>
        <taxon>Embryophyta</taxon>
        <taxon>Tracheophyta</taxon>
        <taxon>Spermatophyta</taxon>
        <taxon>Magnoliopsida</taxon>
        <taxon>eudicotyledons</taxon>
        <taxon>Gunneridae</taxon>
        <taxon>Pentapetalae</taxon>
        <taxon>rosids</taxon>
        <taxon>fabids</taxon>
        <taxon>Malpighiales</taxon>
        <taxon>Rhizophoraceae</taxon>
        <taxon>Rhizophora</taxon>
    </lineage>
</organism>
<dbReference type="EMBL" id="GGEC01055308">
    <property type="protein sequence ID" value="MBX35792.1"/>
    <property type="molecule type" value="Transcribed_RNA"/>
</dbReference>
<reference evidence="1" key="1">
    <citation type="submission" date="2018-02" db="EMBL/GenBank/DDBJ databases">
        <title>Rhizophora mucronata_Transcriptome.</title>
        <authorList>
            <person name="Meera S.P."/>
            <person name="Sreeshan A."/>
            <person name="Augustine A."/>
        </authorList>
    </citation>
    <scope>NUCLEOTIDE SEQUENCE</scope>
    <source>
        <tissue evidence="1">Leaf</tissue>
    </source>
</reference>
<sequence length="14" mass="1663">MLNCCWDPKLIETP</sequence>
<name>A0A2P2MZY1_RHIMU</name>
<protein>
    <submittedName>
        <fullName evidence="1">Uncharacterized protein</fullName>
    </submittedName>
</protein>
<evidence type="ECO:0000313" key="1">
    <source>
        <dbReference type="EMBL" id="MBX35792.1"/>
    </source>
</evidence>
<proteinExistence type="predicted"/>